<dbReference type="GO" id="GO:0005886">
    <property type="term" value="C:plasma membrane"/>
    <property type="evidence" value="ECO:0007669"/>
    <property type="project" value="UniProtKB-SubCell"/>
</dbReference>
<dbReference type="OrthoDB" id="5495463at2"/>
<reference evidence="2 3" key="1">
    <citation type="submission" date="2017-12" db="EMBL/GenBank/DDBJ databases">
        <title>Phylogenetic diversity of female urinary microbiome.</title>
        <authorList>
            <person name="Thomas-White K."/>
            <person name="Wolfe A.J."/>
        </authorList>
    </citation>
    <scope>NUCLEOTIDE SEQUENCE [LARGE SCALE GENOMIC DNA]</scope>
    <source>
        <strain evidence="2 3">UMB1298</strain>
    </source>
</reference>
<protein>
    <submittedName>
        <fullName evidence="2">Uncharacterized protein</fullName>
    </submittedName>
</protein>
<evidence type="ECO:0000313" key="3">
    <source>
        <dbReference type="Proteomes" id="UP000234206"/>
    </source>
</evidence>
<evidence type="ECO:0000313" key="2">
    <source>
        <dbReference type="EMBL" id="PKZ40931.1"/>
    </source>
</evidence>
<keyword evidence="1" id="KW-0472">Membrane</keyword>
<dbReference type="AlphaFoldDB" id="A0A2I1P8J9"/>
<dbReference type="Proteomes" id="UP000234206">
    <property type="component" value="Unassembled WGS sequence"/>
</dbReference>
<dbReference type="RefSeq" id="WP_101850045.1">
    <property type="nucleotide sequence ID" value="NZ_PKIZ01000023.1"/>
</dbReference>
<feature type="transmembrane region" description="Helical" evidence="1">
    <location>
        <begin position="97"/>
        <end position="117"/>
    </location>
</feature>
<keyword evidence="1" id="KW-0812">Transmembrane</keyword>
<feature type="transmembrane region" description="Helical" evidence="1">
    <location>
        <begin position="208"/>
        <end position="227"/>
    </location>
</feature>
<gene>
    <name evidence="2" type="ORF">CYJ76_10460</name>
</gene>
<feature type="transmembrane region" description="Helical" evidence="1">
    <location>
        <begin position="61"/>
        <end position="85"/>
    </location>
</feature>
<dbReference type="GO" id="GO:0140359">
    <property type="term" value="F:ABC-type transporter activity"/>
    <property type="evidence" value="ECO:0007669"/>
    <property type="project" value="InterPro"/>
</dbReference>
<comment type="caution">
    <text evidence="2">The sequence shown here is derived from an EMBL/GenBank/DDBJ whole genome shotgun (WGS) entry which is preliminary data.</text>
</comment>
<keyword evidence="3" id="KW-1185">Reference proteome</keyword>
<feature type="transmembrane region" description="Helical" evidence="1">
    <location>
        <begin position="138"/>
        <end position="166"/>
    </location>
</feature>
<name>A0A2I1P8J9_9MICO</name>
<feature type="transmembrane region" description="Helical" evidence="1">
    <location>
        <begin position="276"/>
        <end position="296"/>
    </location>
</feature>
<organism evidence="2 3">
    <name type="scientific">Kytococcus schroeteri</name>
    <dbReference type="NCBI Taxonomy" id="138300"/>
    <lineage>
        <taxon>Bacteria</taxon>
        <taxon>Bacillati</taxon>
        <taxon>Actinomycetota</taxon>
        <taxon>Actinomycetes</taxon>
        <taxon>Micrococcales</taxon>
        <taxon>Kytococcaceae</taxon>
        <taxon>Kytococcus</taxon>
    </lineage>
</organism>
<proteinExistence type="predicted"/>
<dbReference type="EMBL" id="PKIZ01000023">
    <property type="protein sequence ID" value="PKZ40931.1"/>
    <property type="molecule type" value="Genomic_DNA"/>
</dbReference>
<dbReference type="Pfam" id="PF12679">
    <property type="entry name" value="ABC2_membrane_2"/>
    <property type="match status" value="1"/>
</dbReference>
<sequence>MSTPDRTDPAAAPRSVIHDLGYQGYDGPRTGRIGTLGYMVRQGYASAFGLGRTWKGKVMPWLCLALMSAPMLITGAVMVIFGGLAEEPIFHPARVPYAFATLVALFAAVAAPVLFSADLRSRAIVHYLSRPLSRTDYVLSRLGALVLALFTLQAVGILVGTLGWWLGGGDAGTVWGAALVGALGALLVSVAVGTLAGLVAALTPRRGVATAVILGVLLVLGAVVSVVNEAVASMGSQHGLMARWASLLSPNTAVERVLAWLTGNEELTPALDDATAAGYLVVLVVACVLGILGLVARYRRVN</sequence>
<evidence type="ECO:0000256" key="1">
    <source>
        <dbReference type="SAM" id="Phobius"/>
    </source>
</evidence>
<accession>A0A2I1P8J9</accession>
<keyword evidence="1" id="KW-1133">Transmembrane helix</keyword>
<feature type="transmembrane region" description="Helical" evidence="1">
    <location>
        <begin position="178"/>
        <end position="201"/>
    </location>
</feature>